<protein>
    <submittedName>
        <fullName evidence="9">Uncharacterized protein</fullName>
    </submittedName>
</protein>
<sequence length="467" mass="53469">EDGQLMTMGTDGAVRVWDIENIVTAEGDESRRFELEPMNELMVGHHVCLTSMVKSSQPDSFIWFAQDSSGAIWKLDLSFTNTTLDPECLFSFHAGPITGLDVSNKSYLMATTALNRSVSVFDFLTNRELTSSRFNQGGTVISWAPHVVSVTHRGGLLVTGFEDGVIRLLELYDPQKLPLVSGRHPKGDAKLRLKQAFKPHNASVTAVAYDQSGKMFATGSSDCTVFFFTVGEKYNPVGFFRVPGPVQALEWSSRFYKENRLLILCQSSQVFEVHSPNPESQKNAKTYHLANLPTRSFKFRSIKSRIKREDEIARRQALKELKEKESKQQHIMQYKEEEEELPPIYIPDHPSRLYCGFYSQPDQFWLSMVHTHTKNQKDSDLCSYSVLETARQKLEKDCLRREAEQKMVAKRKMLSQLQQRSKELLSHNQSLPEHVRLMPSVQTHTQLVHFTCHLWLSFGIRLKDYPI</sequence>
<keyword evidence="10" id="KW-1185">Reference proteome</keyword>
<accession>A0A3Q3WFI8</accession>
<dbReference type="InterPro" id="IPR001680">
    <property type="entry name" value="WD40_rpt"/>
</dbReference>
<evidence type="ECO:0000256" key="4">
    <source>
        <dbReference type="ARBA" id="ARBA00022737"/>
    </source>
</evidence>
<evidence type="ECO:0000256" key="8">
    <source>
        <dbReference type="PROSITE-ProRule" id="PRU00221"/>
    </source>
</evidence>
<keyword evidence="2" id="KW-0963">Cytoplasm</keyword>
<evidence type="ECO:0000256" key="3">
    <source>
        <dbReference type="ARBA" id="ARBA00022574"/>
    </source>
</evidence>
<dbReference type="GO" id="GO:0003341">
    <property type="term" value="P:cilium movement"/>
    <property type="evidence" value="ECO:0007669"/>
    <property type="project" value="UniProtKB-ARBA"/>
</dbReference>
<dbReference type="InterPro" id="IPR019775">
    <property type="entry name" value="WD40_repeat_CS"/>
</dbReference>
<dbReference type="PANTHER" id="PTHR14885">
    <property type="entry name" value="CILIA- AND FLAGELLA-ASSOCIATED PROTEIN 43-RELATED"/>
    <property type="match status" value="1"/>
</dbReference>
<dbReference type="InterPro" id="IPR036322">
    <property type="entry name" value="WD40_repeat_dom_sf"/>
</dbReference>
<proteinExistence type="predicted"/>
<reference evidence="9" key="2">
    <citation type="submission" date="2025-09" db="UniProtKB">
        <authorList>
            <consortium name="Ensembl"/>
        </authorList>
    </citation>
    <scope>IDENTIFICATION</scope>
</reference>
<keyword evidence="3 8" id="KW-0853">WD repeat</keyword>
<dbReference type="Ensembl" id="ENSMMOT00000016247.1">
    <property type="protein sequence ID" value="ENSMMOP00000015981.1"/>
    <property type="gene ID" value="ENSMMOG00000012189.1"/>
</dbReference>
<dbReference type="Gene3D" id="2.130.10.10">
    <property type="entry name" value="YVTN repeat-like/Quinoprotein amine dehydrogenase"/>
    <property type="match status" value="1"/>
</dbReference>
<dbReference type="GO" id="GO:0005930">
    <property type="term" value="C:axoneme"/>
    <property type="evidence" value="ECO:0007669"/>
    <property type="project" value="UniProtKB-SubCell"/>
</dbReference>
<dbReference type="PROSITE" id="PS00678">
    <property type="entry name" value="WD_REPEATS_1"/>
    <property type="match status" value="1"/>
</dbReference>
<dbReference type="PROSITE" id="PS50082">
    <property type="entry name" value="WD_REPEATS_2"/>
    <property type="match status" value="2"/>
</dbReference>
<reference evidence="9" key="1">
    <citation type="submission" date="2025-08" db="UniProtKB">
        <authorList>
            <consortium name="Ensembl"/>
        </authorList>
    </citation>
    <scope>IDENTIFICATION</scope>
</reference>
<dbReference type="SUPFAM" id="SSF50978">
    <property type="entry name" value="WD40 repeat-like"/>
    <property type="match status" value="1"/>
</dbReference>
<keyword evidence="4" id="KW-0677">Repeat</keyword>
<evidence type="ECO:0000313" key="9">
    <source>
        <dbReference type="Ensembl" id="ENSMMOP00000015981.1"/>
    </source>
</evidence>
<keyword evidence="5" id="KW-0175">Coiled coil</keyword>
<evidence type="ECO:0000256" key="5">
    <source>
        <dbReference type="ARBA" id="ARBA00023054"/>
    </source>
</evidence>
<name>A0A3Q3WFI8_MOLML</name>
<feature type="repeat" description="WD" evidence="8">
    <location>
        <begin position="1"/>
        <end position="21"/>
    </location>
</feature>
<dbReference type="Pfam" id="PF00400">
    <property type="entry name" value="WD40"/>
    <property type="match status" value="1"/>
</dbReference>
<evidence type="ECO:0000256" key="1">
    <source>
        <dbReference type="ARBA" id="ARBA00004430"/>
    </source>
</evidence>
<feature type="repeat" description="WD" evidence="8">
    <location>
        <begin position="197"/>
        <end position="230"/>
    </location>
</feature>
<keyword evidence="6" id="KW-0206">Cytoskeleton</keyword>
<evidence type="ECO:0000256" key="7">
    <source>
        <dbReference type="ARBA" id="ARBA00023273"/>
    </source>
</evidence>
<evidence type="ECO:0000256" key="2">
    <source>
        <dbReference type="ARBA" id="ARBA00022490"/>
    </source>
</evidence>
<evidence type="ECO:0000313" key="10">
    <source>
        <dbReference type="Proteomes" id="UP000261620"/>
    </source>
</evidence>
<dbReference type="AlphaFoldDB" id="A0A3Q3WFI8"/>
<dbReference type="Proteomes" id="UP000261620">
    <property type="component" value="Unplaced"/>
</dbReference>
<dbReference type="InterPro" id="IPR015943">
    <property type="entry name" value="WD40/YVTN_repeat-like_dom_sf"/>
</dbReference>
<dbReference type="PANTHER" id="PTHR14885:SF3">
    <property type="entry name" value="CILIA- AND FLAGELLA-ASSOCIATED PROTEIN 44"/>
    <property type="match status" value="1"/>
</dbReference>
<comment type="subcellular location">
    <subcellularLocation>
        <location evidence="1">Cytoplasm</location>
        <location evidence="1">Cytoskeleton</location>
        <location evidence="1">Cilium axoneme</location>
    </subcellularLocation>
</comment>
<keyword evidence="7" id="KW-0966">Cell projection</keyword>
<evidence type="ECO:0000256" key="6">
    <source>
        <dbReference type="ARBA" id="ARBA00023212"/>
    </source>
</evidence>
<dbReference type="SMART" id="SM00320">
    <property type="entry name" value="WD40"/>
    <property type="match status" value="3"/>
</dbReference>
<organism evidence="9 10">
    <name type="scientific">Mola mola</name>
    <name type="common">Ocean sunfish</name>
    <name type="synonym">Tetraodon mola</name>
    <dbReference type="NCBI Taxonomy" id="94237"/>
    <lineage>
        <taxon>Eukaryota</taxon>
        <taxon>Metazoa</taxon>
        <taxon>Chordata</taxon>
        <taxon>Craniata</taxon>
        <taxon>Vertebrata</taxon>
        <taxon>Euteleostomi</taxon>
        <taxon>Actinopterygii</taxon>
        <taxon>Neopterygii</taxon>
        <taxon>Teleostei</taxon>
        <taxon>Neoteleostei</taxon>
        <taxon>Acanthomorphata</taxon>
        <taxon>Eupercaria</taxon>
        <taxon>Tetraodontiformes</taxon>
        <taxon>Molidae</taxon>
        <taxon>Mola</taxon>
    </lineage>
</organism>